<dbReference type="Pfam" id="PF00501">
    <property type="entry name" value="AMP-binding"/>
    <property type="match status" value="1"/>
</dbReference>
<evidence type="ECO:0000256" key="1">
    <source>
        <dbReference type="SAM" id="MobiDB-lite"/>
    </source>
</evidence>
<feature type="domain" description="AMP-dependent synthetase/ligase" evidence="2">
    <location>
        <begin position="37"/>
        <end position="437"/>
    </location>
</feature>
<reference evidence="4 5" key="1">
    <citation type="submission" date="2023-07" db="EMBL/GenBank/DDBJ databases">
        <title>Genomic Encyclopedia of Type Strains, Phase IV (KMG-IV): sequencing the most valuable type-strain genomes for metagenomic binning, comparative biology and taxonomic classification.</title>
        <authorList>
            <person name="Goeker M."/>
        </authorList>
    </citation>
    <scope>NUCLEOTIDE SEQUENCE [LARGE SCALE GENOMIC DNA]</scope>
    <source>
        <strain evidence="4 5">DSM 19922</strain>
    </source>
</reference>
<dbReference type="SUPFAM" id="SSF56801">
    <property type="entry name" value="Acetyl-CoA synthetase-like"/>
    <property type="match status" value="1"/>
</dbReference>
<name>A0ABU0MKH7_9PROT</name>
<evidence type="ECO:0000259" key="2">
    <source>
        <dbReference type="Pfam" id="PF00501"/>
    </source>
</evidence>
<feature type="region of interest" description="Disordered" evidence="1">
    <location>
        <begin position="579"/>
        <end position="605"/>
    </location>
</feature>
<keyword evidence="4" id="KW-0436">Ligase</keyword>
<dbReference type="EMBL" id="JAUSVU010000008">
    <property type="protein sequence ID" value="MDQ0533701.1"/>
    <property type="molecule type" value="Genomic_DNA"/>
</dbReference>
<dbReference type="Gene3D" id="3.30.300.30">
    <property type="match status" value="1"/>
</dbReference>
<comment type="caution">
    <text evidence="4">The sequence shown here is derived from an EMBL/GenBank/DDBJ whole genome shotgun (WGS) entry which is preliminary data.</text>
</comment>
<dbReference type="Proteomes" id="UP001244552">
    <property type="component" value="Unassembled WGS sequence"/>
</dbReference>
<evidence type="ECO:0000259" key="3">
    <source>
        <dbReference type="Pfam" id="PF13193"/>
    </source>
</evidence>
<dbReference type="EC" id="6.2.1.3" evidence="4"/>
<dbReference type="InterPro" id="IPR045851">
    <property type="entry name" value="AMP-bd_C_sf"/>
</dbReference>
<dbReference type="InterPro" id="IPR000873">
    <property type="entry name" value="AMP-dep_synth/lig_dom"/>
</dbReference>
<keyword evidence="5" id="KW-1185">Reference proteome</keyword>
<gene>
    <name evidence="4" type="ORF">QO018_002564</name>
</gene>
<dbReference type="Gene3D" id="3.40.50.12780">
    <property type="entry name" value="N-terminal domain of ligase-like"/>
    <property type="match status" value="1"/>
</dbReference>
<feature type="domain" description="AMP-binding enzyme C-terminal" evidence="3">
    <location>
        <begin position="488"/>
        <end position="562"/>
    </location>
</feature>
<dbReference type="RefSeq" id="WP_246513048.1">
    <property type="nucleotide sequence ID" value="NZ_JAGINO010000008.1"/>
</dbReference>
<dbReference type="PROSITE" id="PS00455">
    <property type="entry name" value="AMP_BINDING"/>
    <property type="match status" value="1"/>
</dbReference>
<dbReference type="CDD" id="cd05936">
    <property type="entry name" value="FC-FACS_FadD_like"/>
    <property type="match status" value="1"/>
</dbReference>
<sequence length="605" mass="65932">MGDAAHTAPAYPWLASYPPGVDWAMQIPVRPLTALLDEAVAANGDRTCLNFLGKRTSYREVGRLVDAAAHGFQQLGVGKGSRVGLFLPNTPYYVICFFAILKAGGTVVNFNPLYAERELVHQIGDSDIDLMVTLDLKLLYGKMARMLAETGLKRLVVCSMADILPFPKNWLFPIAKRAEIAAIPRDDRHIPFARLIAGGARPEPVAIDAREDVAVLQYTGGTTGVPKGAMLTHANLHANTIQCATWYAAKERRPGEGAADGPGDGQERMLGVLPLFHVFAMTAVMNFGLHLGAEIVLLPRFELEQVMRTLQKERITLFPAVPTIYTAINHHKRLKDFDLSSIRFCMSGGAPLPLEVKEAFERTTGCTLVEGYGLSESSPVATVNPVVLHADKKGSIGLPLPGTVIEIVSLEEPRRVLAPGEKGEVCIRGPQVMKGYWRRPAETAQTLVDGRLHTGDVGVMDEDGYTTIVDRIKDMILCSGFNVYPRNVEEAIYLHPAVAECVVAGLPDEYRGQTVKAYVRLSEGQSLTAEELTAFLKDKLSPIEMPKVVEFRAELPKTMIGKLSRKALVDEEERKRTAAVQQAVVRDGAQGSGRDSGRESGRGAA</sequence>
<dbReference type="Pfam" id="PF13193">
    <property type="entry name" value="AMP-binding_C"/>
    <property type="match status" value="1"/>
</dbReference>
<dbReference type="GO" id="GO:0004467">
    <property type="term" value="F:long-chain fatty acid-CoA ligase activity"/>
    <property type="evidence" value="ECO:0007669"/>
    <property type="project" value="UniProtKB-EC"/>
</dbReference>
<dbReference type="InterPro" id="IPR042099">
    <property type="entry name" value="ANL_N_sf"/>
</dbReference>
<organism evidence="4 5">
    <name type="scientific">Azospirillum picis</name>
    <dbReference type="NCBI Taxonomy" id="488438"/>
    <lineage>
        <taxon>Bacteria</taxon>
        <taxon>Pseudomonadati</taxon>
        <taxon>Pseudomonadota</taxon>
        <taxon>Alphaproteobacteria</taxon>
        <taxon>Rhodospirillales</taxon>
        <taxon>Azospirillaceae</taxon>
        <taxon>Azospirillum</taxon>
    </lineage>
</organism>
<evidence type="ECO:0000313" key="5">
    <source>
        <dbReference type="Proteomes" id="UP001244552"/>
    </source>
</evidence>
<dbReference type="InterPro" id="IPR025110">
    <property type="entry name" value="AMP-bd_C"/>
</dbReference>
<dbReference type="PANTHER" id="PTHR43767:SF9">
    <property type="entry name" value="LONG-CHAIN-FATTY-ACID--COA LIGASE"/>
    <property type="match status" value="1"/>
</dbReference>
<dbReference type="InterPro" id="IPR020845">
    <property type="entry name" value="AMP-binding_CS"/>
</dbReference>
<proteinExistence type="predicted"/>
<evidence type="ECO:0000313" key="4">
    <source>
        <dbReference type="EMBL" id="MDQ0533701.1"/>
    </source>
</evidence>
<accession>A0ABU0MKH7</accession>
<dbReference type="InterPro" id="IPR050237">
    <property type="entry name" value="ATP-dep_AMP-bd_enzyme"/>
</dbReference>
<feature type="compositionally biased region" description="Basic and acidic residues" evidence="1">
    <location>
        <begin position="595"/>
        <end position="605"/>
    </location>
</feature>
<dbReference type="PANTHER" id="PTHR43767">
    <property type="entry name" value="LONG-CHAIN-FATTY-ACID--COA LIGASE"/>
    <property type="match status" value="1"/>
</dbReference>
<protein>
    <submittedName>
        <fullName evidence="4">Long-chain acyl-CoA synthetase</fullName>
        <ecNumber evidence="4">6.2.1.3</ecNumber>
    </submittedName>
</protein>